<accession>A0A1K1KRA6</accession>
<proteinExistence type="predicted"/>
<name>A0A1K1KRA6_9LACO</name>
<organism evidence="1 2">
    <name type="scientific">Ligilactobacillus acidipiscis</name>
    <dbReference type="NCBI Taxonomy" id="89059"/>
    <lineage>
        <taxon>Bacteria</taxon>
        <taxon>Bacillati</taxon>
        <taxon>Bacillota</taxon>
        <taxon>Bacilli</taxon>
        <taxon>Lactobacillales</taxon>
        <taxon>Lactobacillaceae</taxon>
        <taxon>Ligilactobacillus</taxon>
    </lineage>
</organism>
<evidence type="ECO:0000313" key="1">
    <source>
        <dbReference type="EMBL" id="SFV41383.1"/>
    </source>
</evidence>
<evidence type="ECO:0000313" key="2">
    <source>
        <dbReference type="Proteomes" id="UP000190935"/>
    </source>
</evidence>
<protein>
    <submittedName>
        <fullName evidence="1">Uncharacterized protein</fullName>
    </submittedName>
</protein>
<dbReference type="AlphaFoldDB" id="A0A1K1KRA6"/>
<reference evidence="2" key="1">
    <citation type="submission" date="2016-11" db="EMBL/GenBank/DDBJ databases">
        <authorList>
            <person name="Papadimitriou K."/>
        </authorList>
    </citation>
    <scope>NUCLEOTIDE SEQUENCE [LARGE SCALE GENOMIC DNA]</scope>
    <source>
        <strain evidence="2">ACA-DC 1533</strain>
    </source>
</reference>
<dbReference type="EMBL" id="LT630287">
    <property type="protein sequence ID" value="SFV41383.1"/>
    <property type="molecule type" value="Genomic_DNA"/>
</dbReference>
<dbReference type="Proteomes" id="UP000190935">
    <property type="component" value="Chromosome I"/>
</dbReference>
<gene>
    <name evidence="1" type="ORF">LAC1533_1960</name>
</gene>
<sequence>MVKSELNNGMGDLSICKNIREHYSDLKTQLLCFSDYSRRTVAFFA</sequence>
<dbReference type="KEGG" id="laca:LAC1533_1960"/>